<feature type="compositionally biased region" description="Low complexity" evidence="1">
    <location>
        <begin position="80"/>
        <end position="90"/>
    </location>
</feature>
<dbReference type="SUPFAM" id="SSF50998">
    <property type="entry name" value="Quinoprotein alcohol dehydrogenase-like"/>
    <property type="match status" value="1"/>
</dbReference>
<dbReference type="EnsemblBacteria" id="ACZ19280">
    <property type="protein sequence ID" value="ACZ19280"/>
    <property type="gene ID" value="Taci_1048"/>
</dbReference>
<dbReference type="OrthoDB" id="168at2"/>
<dbReference type="eggNOG" id="COG3419">
    <property type="taxonomic scope" value="Bacteria"/>
</dbReference>
<feature type="region of interest" description="Disordered" evidence="1">
    <location>
        <begin position="68"/>
        <end position="95"/>
    </location>
</feature>
<evidence type="ECO:0000256" key="1">
    <source>
        <dbReference type="SAM" id="MobiDB-lite"/>
    </source>
</evidence>
<dbReference type="HOGENOM" id="CLU_276691_0_0_0"/>
<dbReference type="KEGG" id="tai:Taci_1048"/>
<dbReference type="AlphaFoldDB" id="D1B5I9"/>
<dbReference type="Proteomes" id="UP000002030">
    <property type="component" value="Chromosome"/>
</dbReference>
<dbReference type="InterPro" id="IPR011047">
    <property type="entry name" value="Quinoprotein_ADH-like_sf"/>
</dbReference>
<proteinExistence type="predicted"/>
<protein>
    <submittedName>
        <fullName evidence="2">Tfp pilus assembly protein tip-associated adhesin PilY1-like protein</fullName>
    </submittedName>
</protein>
<evidence type="ECO:0000313" key="3">
    <source>
        <dbReference type="Proteomes" id="UP000002030"/>
    </source>
</evidence>
<reference evidence="2 3" key="1">
    <citation type="journal article" date="2009" name="Stand. Genomic Sci.">
        <title>Complete genome sequence of Thermanaerovibrio acidaminovorans type strain (Su883).</title>
        <authorList>
            <person name="Chovatia M."/>
            <person name="Sikorski J."/>
            <person name="Schroder M."/>
            <person name="Lapidus A."/>
            <person name="Nolan M."/>
            <person name="Tice H."/>
            <person name="Glavina Del Rio T."/>
            <person name="Copeland A."/>
            <person name="Cheng J.F."/>
            <person name="Lucas S."/>
            <person name="Chen F."/>
            <person name="Bruce D."/>
            <person name="Goodwin L."/>
            <person name="Pitluck S."/>
            <person name="Ivanova N."/>
            <person name="Mavromatis K."/>
            <person name="Ovchinnikova G."/>
            <person name="Pati A."/>
            <person name="Chen A."/>
            <person name="Palaniappan K."/>
            <person name="Land M."/>
            <person name="Hauser L."/>
            <person name="Chang Y.J."/>
            <person name="Jeffries C.D."/>
            <person name="Chain P."/>
            <person name="Saunders E."/>
            <person name="Detter J.C."/>
            <person name="Brettin T."/>
            <person name="Rohde M."/>
            <person name="Goker M."/>
            <person name="Spring S."/>
            <person name="Bristow J."/>
            <person name="Markowitz V."/>
            <person name="Hugenholtz P."/>
            <person name="Kyrpides N.C."/>
            <person name="Klenk H.P."/>
            <person name="Eisen J.A."/>
        </authorList>
    </citation>
    <scope>NUCLEOTIDE SEQUENCE [LARGE SCALE GENOMIC DNA]</scope>
    <source>
        <strain evidence="3">ATCC 49978 / DSM 6589 / Su883</strain>
    </source>
</reference>
<dbReference type="EMBL" id="CP001818">
    <property type="protein sequence ID" value="ACZ19280.1"/>
    <property type="molecule type" value="Genomic_DNA"/>
</dbReference>
<organism evidence="2 3">
    <name type="scientific">Thermanaerovibrio acidaminovorans (strain ATCC 49978 / DSM 6589 / Su883)</name>
    <name type="common">Selenomonas acidaminovorans</name>
    <dbReference type="NCBI Taxonomy" id="525903"/>
    <lineage>
        <taxon>Bacteria</taxon>
        <taxon>Thermotogati</taxon>
        <taxon>Synergistota</taxon>
        <taxon>Synergistia</taxon>
        <taxon>Synergistales</taxon>
        <taxon>Synergistaceae</taxon>
        <taxon>Thermanaerovibrio</taxon>
    </lineage>
</organism>
<accession>D1B5I9</accession>
<evidence type="ECO:0000313" key="2">
    <source>
        <dbReference type="EMBL" id="ACZ19280.1"/>
    </source>
</evidence>
<dbReference type="STRING" id="525903.Taci_1048"/>
<sequence length="1149" mass="126628">MRRERLAKLALPIVLTLGLAFVGARLVTGSDQVELNPFFKEAPKGIGEGVSPNVFILIDTSAPMLWSTGGDVNQVPPPNGQQSGPPGTSPYYQLPNPVPHNSVVGDPYYYYESSETYCTYGDGSQPYGMTTDQYYQYWGRDIDPSNNREFDEDCYAQDNDYLRYRRGQRANGLVPNDSRAFKMKLVLWRLIRSPEVIRDSIVGVATYYQQDYSNQGASRFPYADWYRGISKNRVFKYREESWPNGRFGYDNPQSNGLGGTGMTYYGRSVRISRGVYIGTNETSKRAMFIVPPAQLYRKIGAGYQPTRFRDQVTQWFNGTESQNDRELRFDGKRPLAQAIAFSDKYAGLEGSLRDFFCARENGKADVNNVYTSVKPNYVSSWCQGNYAIILTAGGQNRDNVDPVEAVRQLQRTRISYSGWGIDPSTGAYRMSQPVRVFVVGFINPNPTTDKGREAKRTIDRMADVGDDGLENGSASAFYANDVGALMEAFKRIFETINSNVGSGGAPTVSPKSDGSANVYSATFAVMLSSKVQQWKGDIVCYGIDKDDNQVFKWSAAEKLNAREHTDRTLYALVHGKGLEKVFHGGSFSDTGSLASQMGVSSSQAELFLRWLMGDRTVEADQTGFKVKWDEDFDEAYPHKRPSQRYKMGDVYHGGIVELAVQSSTGSKELALLAQDNLGLLHAFDGESGVEKWAFAPPNVLEGRRLVGLKQFAGSWIQTTDQNQIYASVPRYMLDGPLMVERTHDGRYVLLGLLGRGGCGLYAMDVTSPWSPRFLWGVENQLFGFSGGTTMPSISQNRKIVRWDQTGRTVIPYDQYSQWGQGGWGWNYSQMYLTTSTPVVGTFQGKDVFLMGGGYPGASNLHLPGAVFMTDLLTGELQKLFTEEGMGPVVGSPKALRVKPGSREIDLFYFGDLKSAVWRASAAANSLRRIVPVGVIPGGRGIAHQLGIARVSGALWVAGITGHDDGLEDPGGSHATAFAFPLARAEAGGIQNTGDLSRISYSDQSVAGGGNGWYMPLEVSGVNVERPTTPPVIKNGYAIFATFVPSSGQCLAGSGRLYAVNVKTGASGWGGQKFREIENLKITGITIHKNKIHLGVQKFSEIGDNAIKKAFGSDAKAHWDGGMITLSLPPNVPRDENKVTKYERLYWRRR</sequence>
<name>D1B5I9_THEAS</name>
<keyword evidence="3" id="KW-1185">Reference proteome</keyword>
<gene>
    <name evidence="2" type="ordered locus">Taci_1048</name>
</gene>